<dbReference type="HOGENOM" id="CLU_067066_1_0_9"/>
<dbReference type="EMBL" id="CP001791">
    <property type="protein sequence ID" value="ADI00157.1"/>
    <property type="molecule type" value="Genomic_DNA"/>
</dbReference>
<name>D6XXW4_BACIE</name>
<dbReference type="Pfam" id="PF13395">
    <property type="entry name" value="HNH_4"/>
    <property type="match status" value="1"/>
</dbReference>
<dbReference type="GO" id="GO:0004519">
    <property type="term" value="F:endonuclease activity"/>
    <property type="evidence" value="ECO:0007669"/>
    <property type="project" value="UniProtKB-KW"/>
</dbReference>
<accession>D6XXW4</accession>
<keyword evidence="2" id="KW-0378">Hydrolase</keyword>
<organism evidence="2 3">
    <name type="scientific">Bacillus selenitireducens (strain ATCC 700615 / DSM 15326 / MLS10)</name>
    <dbReference type="NCBI Taxonomy" id="439292"/>
    <lineage>
        <taxon>Bacteria</taxon>
        <taxon>Bacillati</taxon>
        <taxon>Bacillota</taxon>
        <taxon>Bacilli</taxon>
        <taxon>Bacillales</taxon>
        <taxon>Bacillaceae</taxon>
        <taxon>Salisediminibacterium</taxon>
    </lineage>
</organism>
<dbReference type="CDD" id="cd00085">
    <property type="entry name" value="HNHc"/>
    <property type="match status" value="1"/>
</dbReference>
<evidence type="ECO:0000313" key="3">
    <source>
        <dbReference type="Proteomes" id="UP000000271"/>
    </source>
</evidence>
<sequence>MNHKLRVGEIREAYLTDEDIWRIFTQFLSPKSKKSATYKFVFMKALIENLYQTNDHDELSYDQMAYTFAKIYWNLVVNHKITKHNNGKNARVVTDISKLQQKHGIPDDLPFDKLNDTVQLDITNAVKATMKVNVFGALYGDTKGYFYAFDHKKDVLRYNHPVKLFMLKYQKLITYLTNYHMARMIEALNEDLTIKDLLTKVECIAKRSSLKPFATIIGHYFNQECFYCHKPLDSGKRKTAVDHFIPWSFVQSDNLWNLVLSCGTCNSSKSDKIPEETYLNNVLERNDQLIQQANMNEVERHMHNYKQEKMVLLYEYSIKNGYDTIWQPK</sequence>
<evidence type="ECO:0000313" key="2">
    <source>
        <dbReference type="EMBL" id="ADI00157.1"/>
    </source>
</evidence>
<dbReference type="eggNOG" id="COG1403">
    <property type="taxonomic scope" value="Bacteria"/>
</dbReference>
<keyword evidence="2" id="KW-0255">Endonuclease</keyword>
<dbReference type="Gene3D" id="1.10.30.50">
    <property type="match status" value="1"/>
</dbReference>
<dbReference type="AlphaFoldDB" id="D6XXW4"/>
<dbReference type="OrthoDB" id="489287at2"/>
<dbReference type="KEGG" id="bse:Bsel_2657"/>
<protein>
    <submittedName>
        <fullName evidence="2">HNH endonuclease</fullName>
    </submittedName>
</protein>
<keyword evidence="2" id="KW-0540">Nuclease</keyword>
<dbReference type="STRING" id="439292.Bsel_2657"/>
<proteinExistence type="predicted"/>
<reference evidence="2" key="1">
    <citation type="submission" date="2009-10" db="EMBL/GenBank/DDBJ databases">
        <title>Complete sequence of Bacillus selenitireducens MLS10.</title>
        <authorList>
            <consortium name="US DOE Joint Genome Institute"/>
            <person name="Lucas S."/>
            <person name="Copeland A."/>
            <person name="Lapidus A."/>
            <person name="Glavina del Rio T."/>
            <person name="Dalin E."/>
            <person name="Tice H."/>
            <person name="Bruce D."/>
            <person name="Goodwin L."/>
            <person name="Pitluck S."/>
            <person name="Sims D."/>
            <person name="Brettin T."/>
            <person name="Detter J.C."/>
            <person name="Han C."/>
            <person name="Larimer F."/>
            <person name="Land M."/>
            <person name="Hauser L."/>
            <person name="Kyrpides N."/>
            <person name="Ovchinnikova G."/>
            <person name="Stolz J."/>
        </authorList>
    </citation>
    <scope>NUCLEOTIDE SEQUENCE [LARGE SCALE GENOMIC DNA]</scope>
    <source>
        <strain evidence="2">MLS10</strain>
    </source>
</reference>
<dbReference type="Proteomes" id="UP000000271">
    <property type="component" value="Chromosome"/>
</dbReference>
<dbReference type="InterPro" id="IPR003615">
    <property type="entry name" value="HNH_nuc"/>
</dbReference>
<gene>
    <name evidence="2" type="ordered locus">Bsel_2657</name>
</gene>
<dbReference type="SMART" id="SM00507">
    <property type="entry name" value="HNHc"/>
    <property type="match status" value="1"/>
</dbReference>
<keyword evidence="3" id="KW-1185">Reference proteome</keyword>
<feature type="domain" description="HNH nuclease" evidence="1">
    <location>
        <begin position="212"/>
        <end position="267"/>
    </location>
</feature>
<evidence type="ECO:0000259" key="1">
    <source>
        <dbReference type="SMART" id="SM00507"/>
    </source>
</evidence>